<evidence type="ECO:0000313" key="2">
    <source>
        <dbReference type="Proteomes" id="UP000234681"/>
    </source>
</evidence>
<accession>A6HR08</accession>
<proteinExistence type="predicted"/>
<evidence type="ECO:0000313" key="1">
    <source>
        <dbReference type="EMBL" id="EDM16416.1"/>
    </source>
</evidence>
<organism evidence="1 2">
    <name type="scientific">Rattus norvegicus</name>
    <name type="common">Rat</name>
    <dbReference type="NCBI Taxonomy" id="10116"/>
    <lineage>
        <taxon>Eukaryota</taxon>
        <taxon>Metazoa</taxon>
        <taxon>Chordata</taxon>
        <taxon>Craniata</taxon>
        <taxon>Vertebrata</taxon>
        <taxon>Euteleostomi</taxon>
        <taxon>Mammalia</taxon>
        <taxon>Eutheria</taxon>
        <taxon>Euarchontoglires</taxon>
        <taxon>Glires</taxon>
        <taxon>Rodentia</taxon>
        <taxon>Myomorpha</taxon>
        <taxon>Muroidea</taxon>
        <taxon>Muridae</taxon>
        <taxon>Murinae</taxon>
        <taxon>Rattus</taxon>
    </lineage>
</organism>
<reference evidence="1 2" key="1">
    <citation type="submission" date="2005-09" db="EMBL/GenBank/DDBJ databases">
        <authorList>
            <person name="Mural R.J."/>
            <person name="Li P.W."/>
            <person name="Adams M.D."/>
            <person name="Amanatides P.G."/>
            <person name="Baden-Tillson H."/>
            <person name="Barnstead M."/>
            <person name="Chin S.H."/>
            <person name="Dew I."/>
            <person name="Evans C.A."/>
            <person name="Ferriera S."/>
            <person name="Flanigan M."/>
            <person name="Fosler C."/>
            <person name="Glodek A."/>
            <person name="Gu Z."/>
            <person name="Holt R.A."/>
            <person name="Jennings D."/>
            <person name="Kraft C.L."/>
            <person name="Lu F."/>
            <person name="Nguyen T."/>
            <person name="Nusskern D.R."/>
            <person name="Pfannkoch C.M."/>
            <person name="Sitter C."/>
            <person name="Sutton G.G."/>
            <person name="Venter J.C."/>
            <person name="Wang Z."/>
            <person name="Woodage T."/>
            <person name="Zheng X.H."/>
            <person name="Zhong F."/>
        </authorList>
    </citation>
    <scope>NUCLEOTIDE SEQUENCE [LARGE SCALE GENOMIC DNA]</scope>
    <source>
        <strain>BN</strain>
        <strain evidence="2">Sprague-Dawley</strain>
    </source>
</reference>
<dbReference type="Proteomes" id="UP000234681">
    <property type="component" value="Chromosome 7"/>
</dbReference>
<dbReference type="EMBL" id="CH473950">
    <property type="protein sequence ID" value="EDM16416.1"/>
    <property type="molecule type" value="Genomic_DNA"/>
</dbReference>
<sequence>MSSAFEKGARQRAVARAWRPVCEVARQLVKDGRGIVLRARGRRRRHEELLRELGLGRGLPRPPGCPLAAAATSCPATRRQHLVPAARSCGRLGLAAAAPSWATVPSPVSAGMTSSPLPLGSTRHIVNVCPSAGGKGAIG</sequence>
<gene>
    <name evidence="1" type="ORF">rCG_60066</name>
</gene>
<dbReference type="AlphaFoldDB" id="A6HR08"/>
<name>A6HR08_RAT</name>
<protein>
    <submittedName>
        <fullName evidence="1">RCG60066</fullName>
    </submittedName>
</protein>